<evidence type="ECO:0000256" key="1">
    <source>
        <dbReference type="SAM" id="Phobius"/>
    </source>
</evidence>
<gene>
    <name evidence="4" type="ORF">GTK07_15885</name>
</gene>
<keyword evidence="1" id="KW-0812">Transmembrane</keyword>
<dbReference type="PANTHER" id="PTHR34220:SF7">
    <property type="entry name" value="SENSOR HISTIDINE KINASE YPDA"/>
    <property type="match status" value="1"/>
</dbReference>
<keyword evidence="5" id="KW-1185">Reference proteome</keyword>
<dbReference type="InterPro" id="IPR011123">
    <property type="entry name" value="Y_Y_Y"/>
</dbReference>
<dbReference type="GO" id="GO:0000155">
    <property type="term" value="F:phosphorelay sensor kinase activity"/>
    <property type="evidence" value="ECO:0007669"/>
    <property type="project" value="InterPro"/>
</dbReference>
<dbReference type="InterPro" id="IPR011110">
    <property type="entry name" value="Reg_prop"/>
</dbReference>
<keyword evidence="1" id="KW-1133">Transmembrane helix</keyword>
<feature type="transmembrane region" description="Helical" evidence="1">
    <location>
        <begin position="727"/>
        <end position="745"/>
    </location>
</feature>
<dbReference type="Gene3D" id="2.60.40.10">
    <property type="entry name" value="Immunoglobulins"/>
    <property type="match status" value="1"/>
</dbReference>
<proteinExistence type="predicted"/>
<comment type="caution">
    <text evidence="4">The sequence shown here is derived from an EMBL/GenBank/DDBJ whole genome shotgun (WGS) entry which is preliminary data.</text>
</comment>
<dbReference type="Gene3D" id="2.130.10.10">
    <property type="entry name" value="YVTN repeat-like/Quinoprotein amine dehydrogenase"/>
    <property type="match status" value="2"/>
</dbReference>
<dbReference type="SUPFAM" id="SSF63829">
    <property type="entry name" value="Calcium-dependent phosphotriesterase"/>
    <property type="match status" value="1"/>
</dbReference>
<evidence type="ECO:0000313" key="5">
    <source>
        <dbReference type="Proteomes" id="UP000468707"/>
    </source>
</evidence>
<sequence>MENYTMENGLATNVVYDIFQDSKGFMWFMTRFGLSRYDGARFTNFTTKNGLRSNFVSAMFEGPNGILYVASGDNLQTIVNGKVGPNILPGSMAIEAFYKQPDGSCILTTDNSGLVRYSEGKLQQITPTYPGPNSSLIITPAGNLLTGGHFIEKTEYISSLKLFDPNGKLLDFAPPGEPNDAQNLFLDIHGNIWVCAVNGLQLLSMEDVDEGRIKFCSLPTPFDHAILKGNVQDMLQDRYGNYWIATNEGLVRIGPSGQLTVFTETDGLASNKVLKLHEDQENNLWVGTLKGVTKISLGGHLQYFTTQDGLADNEIQSVLVLSEEEIFVTTTNGHLQKFNPLTMSVTTLASIKPNSFFKILTTRTGQHFVALNEEYRWTAKKLFKFDPKQGLQGEEIAFDHSFFNMETDGKGHYFMAGNHGLYAYDPKTEEQLNLAGIKDRVNQIVFDKDGNLWAGMWDGKLFRVELFYNGDPITAKKDDLSHLMKGARTGLMYVDAMGNVWAGSRDQGVTKIFKDTNGVYQSLQMTPEDGLMAPSCYVAAEDSQGSVFIASQLGLDKLLPVGDSYKVLNFSKENNFYDEIWDVKRTVDGIFWVATASGLVRFVDQFTETLPPPKVHITQIINKAENESVNLDPAELKETILPHGQGNIQFYFAALYFVNESAVKYSYRLLGASDENWNTLTNGTSVSYAGLRPGKYRFEVRTLNWNDLPGTSDVFDFEITPPWWTTWWFMSLSFVFITGAVYYFMKRRIDHIRYKAQMEQRITETEMKALRAQMNPHFIFNCINNIDALVQSNDRYNATVYLNKFAKLLRNVLDSSQQRTVSLSMDMETLELYVSLEQLRDKGKYEVSINVDKNLLKGDFQVPPLIIQPLVENAIVHGLRKNQGTNGKLQISVTGQHPFVKYVIEDNGVGRNNKNSNKAKGHKSYGTQMSSDRVRFFNEEDKASILFIDKEENGVPTGTRVEILLKVE</sequence>
<dbReference type="SUPFAM" id="SSF50998">
    <property type="entry name" value="Quinoprotein alcohol dehydrogenase-like"/>
    <property type="match status" value="1"/>
</dbReference>
<dbReference type="SUPFAM" id="SSF55874">
    <property type="entry name" value="ATPase domain of HSP90 chaperone/DNA topoisomerase II/histidine kinase"/>
    <property type="match status" value="1"/>
</dbReference>
<dbReference type="InterPro" id="IPR036890">
    <property type="entry name" value="HATPase_C_sf"/>
</dbReference>
<dbReference type="InterPro" id="IPR010559">
    <property type="entry name" value="Sig_transdc_His_kin_internal"/>
</dbReference>
<dbReference type="Proteomes" id="UP000468707">
    <property type="component" value="Unassembled WGS sequence"/>
</dbReference>
<feature type="domain" description="Signal transduction histidine kinase internal region" evidence="2">
    <location>
        <begin position="766"/>
        <end position="840"/>
    </location>
</feature>
<dbReference type="Gene3D" id="3.30.565.10">
    <property type="entry name" value="Histidine kinase-like ATPase, C-terminal domain"/>
    <property type="match status" value="1"/>
</dbReference>
<organism evidence="4 5">
    <name type="scientific">Flagellimonas sediminis</name>
    <dbReference type="NCBI Taxonomy" id="2696468"/>
    <lineage>
        <taxon>Bacteria</taxon>
        <taxon>Pseudomonadati</taxon>
        <taxon>Bacteroidota</taxon>
        <taxon>Flavobacteriia</taxon>
        <taxon>Flavobacteriales</taxon>
        <taxon>Flavobacteriaceae</taxon>
        <taxon>Flagellimonas</taxon>
    </lineage>
</organism>
<evidence type="ECO:0000313" key="4">
    <source>
        <dbReference type="EMBL" id="NDV44810.1"/>
    </source>
</evidence>
<evidence type="ECO:0008006" key="6">
    <source>
        <dbReference type="Google" id="ProtNLM"/>
    </source>
</evidence>
<dbReference type="EMBL" id="JAAAMI010000009">
    <property type="protein sequence ID" value="NDV44810.1"/>
    <property type="molecule type" value="Genomic_DNA"/>
</dbReference>
<reference evidence="4 5" key="1">
    <citation type="submission" date="2020-01" db="EMBL/GenBank/DDBJ databases">
        <title>Muricauda sediminis sp.nov. 40Bstr401.</title>
        <authorList>
            <person name="Xue Z."/>
            <person name="Zhu S."/>
            <person name="Ren N."/>
            <person name="Chen T."/>
            <person name="Chen X."/>
            <person name="Chen J."/>
            <person name="Yang J."/>
        </authorList>
    </citation>
    <scope>NUCLEOTIDE SEQUENCE [LARGE SCALE GENOMIC DNA]</scope>
    <source>
        <strain evidence="4 5">40Bstr401</strain>
    </source>
</reference>
<protein>
    <recommendedName>
        <fullName evidence="6">Signal transduction histidine kinase internal region domain-containing protein</fullName>
    </recommendedName>
</protein>
<dbReference type="Pfam" id="PF06580">
    <property type="entry name" value="His_kinase"/>
    <property type="match status" value="1"/>
</dbReference>
<dbReference type="InterPro" id="IPR050640">
    <property type="entry name" value="Bact_2-comp_sensor_kinase"/>
</dbReference>
<dbReference type="InterPro" id="IPR011047">
    <property type="entry name" value="Quinoprotein_ADH-like_sf"/>
</dbReference>
<evidence type="ECO:0000259" key="2">
    <source>
        <dbReference type="Pfam" id="PF06580"/>
    </source>
</evidence>
<evidence type="ECO:0000259" key="3">
    <source>
        <dbReference type="Pfam" id="PF07495"/>
    </source>
</evidence>
<dbReference type="PANTHER" id="PTHR34220">
    <property type="entry name" value="SENSOR HISTIDINE KINASE YPDA"/>
    <property type="match status" value="1"/>
</dbReference>
<dbReference type="Pfam" id="PF07494">
    <property type="entry name" value="Reg_prop"/>
    <property type="match status" value="3"/>
</dbReference>
<dbReference type="InterPro" id="IPR015943">
    <property type="entry name" value="WD40/YVTN_repeat-like_dom_sf"/>
</dbReference>
<dbReference type="GO" id="GO:0016020">
    <property type="term" value="C:membrane"/>
    <property type="evidence" value="ECO:0007669"/>
    <property type="project" value="InterPro"/>
</dbReference>
<dbReference type="AlphaFoldDB" id="A0A6I5L7Q5"/>
<accession>A0A6I5L7Q5</accession>
<dbReference type="InterPro" id="IPR013783">
    <property type="entry name" value="Ig-like_fold"/>
</dbReference>
<feature type="domain" description="Two component regulator three Y" evidence="3">
    <location>
        <begin position="658"/>
        <end position="704"/>
    </location>
</feature>
<name>A0A6I5L7Q5_9FLAO</name>
<keyword evidence="1" id="KW-0472">Membrane</keyword>
<dbReference type="Pfam" id="PF07495">
    <property type="entry name" value="Y_Y_Y"/>
    <property type="match status" value="1"/>
</dbReference>